<comment type="cofactor">
    <cofactor evidence="1">
        <name>FAD</name>
        <dbReference type="ChEBI" id="CHEBI:57692"/>
    </cofactor>
</comment>
<dbReference type="NCBIfam" id="TIGR01810">
    <property type="entry name" value="betA"/>
    <property type="match status" value="1"/>
</dbReference>
<comment type="pathway">
    <text evidence="8">Amine and polyamine biosynthesis; betaine biosynthesis via choline pathway; betaine aldehyde from choline (cytochrome c reductase route): step 1/1.</text>
</comment>
<evidence type="ECO:0000313" key="11">
    <source>
        <dbReference type="Proteomes" id="UP001143307"/>
    </source>
</evidence>
<evidence type="ECO:0000256" key="8">
    <source>
        <dbReference type="RuleBase" id="RU003969"/>
    </source>
</evidence>
<evidence type="ECO:0000256" key="5">
    <source>
        <dbReference type="ARBA" id="ARBA00023002"/>
    </source>
</evidence>
<evidence type="ECO:0000256" key="3">
    <source>
        <dbReference type="ARBA" id="ARBA00022630"/>
    </source>
</evidence>
<dbReference type="PANTHER" id="PTHR11552:SF147">
    <property type="entry name" value="CHOLINE DEHYDROGENASE, MITOCHONDRIAL"/>
    <property type="match status" value="1"/>
</dbReference>
<dbReference type="PIRSF" id="PIRSF000137">
    <property type="entry name" value="Alcohol_oxidase"/>
    <property type="match status" value="1"/>
</dbReference>
<name>A0ABT3SY83_9GAMM</name>
<keyword evidence="5 10" id="KW-0560">Oxidoreductase</keyword>
<sequence>MDPMEYDYVIVGGGSAGCVLANRLSEDPDTSVLLLESGGRDPFWDWRIRMPAALAYPMNGTTYSWDYQTEPEPHLDGRIMHLPRGRVLGGSSSINGMVYIRGHAQDYDRWAKEDPALKNWDYRHCLPYFRKSSTFEAGKNDYHGDEGPLHITRGRGKNPLSQAFLQATAEAGYPYTEDMNGFQQEGFGPMDRTTKGGIRGSASVCYLDPVRKRRNLTILTRATATQLTLQGNTVSGVLFNHRAKQCEAVAAKEVILSSGPINNPQLLMLSGIGPSAHLQDMGIEAKHNLPGVGENLQDHLEIYVQMECVQPVSIYRYYNLVGKALVGAQWLFTRTGLGASNQFETGGFIRSKAGVEHPDLQYHFFPMAVRYDGQSPNNGHGFQAHVGPMRSRSRGWVRLRSSNPADAPKVCFNYLSHDSDWEEFRAGVRLSREIFEQPAFNGLRGRELSPGPDIQDDEALNAYLRDAVESAYHPSCTCKMGSDDLSVVDEHCRVIGLKGLRIVDSSIMPSIVSGNLNAPTIMLAEKAADIIRGRIPLQPSDAPVYVAENRHEQQR</sequence>
<dbReference type="Gene3D" id="3.50.50.60">
    <property type="entry name" value="FAD/NAD(P)-binding domain"/>
    <property type="match status" value="1"/>
</dbReference>
<evidence type="ECO:0000256" key="2">
    <source>
        <dbReference type="ARBA" id="ARBA00010790"/>
    </source>
</evidence>
<gene>
    <name evidence="10" type="primary">betA</name>
    <name evidence="10" type="ORF">EYC87_15350</name>
</gene>
<accession>A0ABT3SY83</accession>
<evidence type="ECO:0000259" key="9">
    <source>
        <dbReference type="PROSITE" id="PS00623"/>
    </source>
</evidence>
<dbReference type="EC" id="1.1.99.1" evidence="6 8"/>
<dbReference type="InterPro" id="IPR000172">
    <property type="entry name" value="GMC_OxRdtase_N"/>
</dbReference>
<dbReference type="SUPFAM" id="SSF54373">
    <property type="entry name" value="FAD-linked reductases, C-terminal domain"/>
    <property type="match status" value="1"/>
</dbReference>
<organism evidence="10 11">
    <name type="scientific">Candidatus Seongchinamella marina</name>
    <dbReference type="NCBI Taxonomy" id="2518990"/>
    <lineage>
        <taxon>Bacteria</taxon>
        <taxon>Pseudomonadati</taxon>
        <taxon>Pseudomonadota</taxon>
        <taxon>Gammaproteobacteria</taxon>
        <taxon>Cellvibrionales</taxon>
        <taxon>Halieaceae</taxon>
        <taxon>Seongchinamella</taxon>
    </lineage>
</organism>
<evidence type="ECO:0000313" key="10">
    <source>
        <dbReference type="EMBL" id="MCX2974968.1"/>
    </source>
</evidence>
<evidence type="ECO:0000256" key="4">
    <source>
        <dbReference type="ARBA" id="ARBA00022827"/>
    </source>
</evidence>
<comment type="catalytic activity">
    <reaction evidence="8">
        <text>choline + A = betaine aldehyde + AH2</text>
        <dbReference type="Rhea" id="RHEA:17433"/>
        <dbReference type="ChEBI" id="CHEBI:13193"/>
        <dbReference type="ChEBI" id="CHEBI:15354"/>
        <dbReference type="ChEBI" id="CHEBI:15710"/>
        <dbReference type="ChEBI" id="CHEBI:17499"/>
        <dbReference type="EC" id="1.1.99.1"/>
    </reaction>
</comment>
<evidence type="ECO:0000256" key="7">
    <source>
        <dbReference type="RuleBase" id="RU003968"/>
    </source>
</evidence>
<comment type="similarity">
    <text evidence="2 7">Belongs to the GMC oxidoreductase family.</text>
</comment>
<dbReference type="Pfam" id="PF00732">
    <property type="entry name" value="GMC_oxred_N"/>
    <property type="match status" value="1"/>
</dbReference>
<dbReference type="GO" id="GO:0008812">
    <property type="term" value="F:choline dehydrogenase activity"/>
    <property type="evidence" value="ECO:0007669"/>
    <property type="project" value="UniProtKB-EC"/>
</dbReference>
<keyword evidence="3 7" id="KW-0285">Flavoprotein</keyword>
<comment type="caution">
    <text evidence="10">The sequence shown here is derived from an EMBL/GenBank/DDBJ whole genome shotgun (WGS) entry which is preliminary data.</text>
</comment>
<keyword evidence="11" id="KW-1185">Reference proteome</keyword>
<dbReference type="InterPro" id="IPR011533">
    <property type="entry name" value="BetA"/>
</dbReference>
<dbReference type="InterPro" id="IPR007867">
    <property type="entry name" value="GMC_OxRtase_C"/>
</dbReference>
<proteinExistence type="inferred from homology"/>
<dbReference type="PANTHER" id="PTHR11552">
    <property type="entry name" value="GLUCOSE-METHANOL-CHOLINE GMC OXIDOREDUCTASE"/>
    <property type="match status" value="1"/>
</dbReference>
<protein>
    <recommendedName>
        <fullName evidence="6 8">Choline dehydrogenase</fullName>
        <ecNumber evidence="6 8">1.1.99.1</ecNumber>
    </recommendedName>
</protein>
<dbReference type="InterPro" id="IPR036188">
    <property type="entry name" value="FAD/NAD-bd_sf"/>
</dbReference>
<reference evidence="10" key="1">
    <citation type="submission" date="2019-02" db="EMBL/GenBank/DDBJ databases">
        <authorList>
            <person name="Li S.-H."/>
        </authorList>
    </citation>
    <scope>NUCLEOTIDE SEQUENCE</scope>
    <source>
        <strain evidence="10">IMCC8485</strain>
    </source>
</reference>
<feature type="domain" description="Glucose-methanol-choline oxidoreductase N-terminal" evidence="9">
    <location>
        <begin position="85"/>
        <end position="108"/>
    </location>
</feature>
<evidence type="ECO:0000256" key="1">
    <source>
        <dbReference type="ARBA" id="ARBA00001974"/>
    </source>
</evidence>
<dbReference type="PROSITE" id="PS00623">
    <property type="entry name" value="GMC_OXRED_1"/>
    <property type="match status" value="1"/>
</dbReference>
<dbReference type="Gene3D" id="3.30.560.10">
    <property type="entry name" value="Glucose Oxidase, domain 3"/>
    <property type="match status" value="1"/>
</dbReference>
<dbReference type="SUPFAM" id="SSF51905">
    <property type="entry name" value="FAD/NAD(P)-binding domain"/>
    <property type="match status" value="1"/>
</dbReference>
<evidence type="ECO:0000256" key="6">
    <source>
        <dbReference type="NCBIfam" id="TIGR01810"/>
    </source>
</evidence>
<keyword evidence="4 7" id="KW-0274">FAD</keyword>
<dbReference type="Proteomes" id="UP001143307">
    <property type="component" value="Unassembled WGS sequence"/>
</dbReference>
<dbReference type="NCBIfam" id="NF002550">
    <property type="entry name" value="PRK02106.1"/>
    <property type="match status" value="1"/>
</dbReference>
<dbReference type="InterPro" id="IPR012132">
    <property type="entry name" value="GMC_OxRdtase"/>
</dbReference>
<dbReference type="Pfam" id="PF05199">
    <property type="entry name" value="GMC_oxred_C"/>
    <property type="match status" value="1"/>
</dbReference>
<dbReference type="EMBL" id="SHNP01000005">
    <property type="protein sequence ID" value="MCX2974968.1"/>
    <property type="molecule type" value="Genomic_DNA"/>
</dbReference>